<evidence type="ECO:0000313" key="4">
    <source>
        <dbReference type="Proteomes" id="UP001567538"/>
    </source>
</evidence>
<dbReference type="Gene3D" id="2.40.160.200">
    <property type="entry name" value="LURP1-related"/>
    <property type="match status" value="1"/>
</dbReference>
<dbReference type="PANTHER" id="PTHR31087">
    <property type="match status" value="1"/>
</dbReference>
<dbReference type="InterPro" id="IPR038595">
    <property type="entry name" value="LOR_sf"/>
</dbReference>
<gene>
    <name evidence="3" type="ORF">AAHA92_32714</name>
</gene>
<sequence length="214" mass="24616">MMFLSKSKTRAVHHYHDEREKDNKGDDGEASTSLTVWTKSLVYSCSGFTVIGSDGGLAYRVDNYTGRPDQTILMDGSGNPIFTICRRKKLRLLDYWLVYEGEVCKHSNNDMQKPMFCVRKNMRRLRQTKVDDVVAYVYCGVSENRCMYVVEGSFTHRSCKILDESRRVVAEIRKKEGLPKGASFGLEVFHLIIKPDFHCRFAMAIVLLLDQMYS</sequence>
<dbReference type="EMBL" id="JBEAFC010000014">
    <property type="protein sequence ID" value="KAL1532744.1"/>
    <property type="molecule type" value="Genomic_DNA"/>
</dbReference>
<protein>
    <submittedName>
        <fullName evidence="3">Protein LURP-one-related 17-like isoform X1</fullName>
    </submittedName>
</protein>
<feature type="region of interest" description="Disordered" evidence="2">
    <location>
        <begin position="1"/>
        <end position="30"/>
    </location>
</feature>
<accession>A0ABD1FLN3</accession>
<proteinExistence type="inferred from homology"/>
<evidence type="ECO:0000256" key="2">
    <source>
        <dbReference type="SAM" id="MobiDB-lite"/>
    </source>
</evidence>
<comment type="caution">
    <text evidence="3">The sequence shown here is derived from an EMBL/GenBank/DDBJ whole genome shotgun (WGS) entry which is preliminary data.</text>
</comment>
<dbReference type="Proteomes" id="UP001567538">
    <property type="component" value="Unassembled WGS sequence"/>
</dbReference>
<dbReference type="AlphaFoldDB" id="A0ABD1FLN3"/>
<dbReference type="SUPFAM" id="SSF54518">
    <property type="entry name" value="Tubby C-terminal domain-like"/>
    <property type="match status" value="1"/>
</dbReference>
<dbReference type="PANTHER" id="PTHR31087:SF14">
    <property type="entry name" value="PROTEIN LURP-ONE-RELATED 17"/>
    <property type="match status" value="1"/>
</dbReference>
<dbReference type="InterPro" id="IPR007612">
    <property type="entry name" value="LOR"/>
</dbReference>
<dbReference type="InterPro" id="IPR025659">
    <property type="entry name" value="Tubby-like_C"/>
</dbReference>
<name>A0ABD1FLN3_SALDI</name>
<organism evidence="3 4">
    <name type="scientific">Salvia divinorum</name>
    <name type="common">Maria pastora</name>
    <name type="synonym">Diviner's sage</name>
    <dbReference type="NCBI Taxonomy" id="28513"/>
    <lineage>
        <taxon>Eukaryota</taxon>
        <taxon>Viridiplantae</taxon>
        <taxon>Streptophyta</taxon>
        <taxon>Embryophyta</taxon>
        <taxon>Tracheophyta</taxon>
        <taxon>Spermatophyta</taxon>
        <taxon>Magnoliopsida</taxon>
        <taxon>eudicotyledons</taxon>
        <taxon>Gunneridae</taxon>
        <taxon>Pentapetalae</taxon>
        <taxon>asterids</taxon>
        <taxon>lamiids</taxon>
        <taxon>Lamiales</taxon>
        <taxon>Lamiaceae</taxon>
        <taxon>Nepetoideae</taxon>
        <taxon>Mentheae</taxon>
        <taxon>Salviinae</taxon>
        <taxon>Salvia</taxon>
        <taxon>Salvia subgen. Calosphace</taxon>
    </lineage>
</organism>
<comment type="similarity">
    <text evidence="1">Belongs to the LOR family.</text>
</comment>
<keyword evidence="4" id="KW-1185">Reference proteome</keyword>
<dbReference type="Pfam" id="PF04525">
    <property type="entry name" value="LOR"/>
    <property type="match status" value="1"/>
</dbReference>
<evidence type="ECO:0000313" key="3">
    <source>
        <dbReference type="EMBL" id="KAL1532744.1"/>
    </source>
</evidence>
<evidence type="ECO:0000256" key="1">
    <source>
        <dbReference type="ARBA" id="ARBA00005437"/>
    </source>
</evidence>
<reference evidence="3 4" key="1">
    <citation type="submission" date="2024-06" db="EMBL/GenBank/DDBJ databases">
        <title>A chromosome level genome sequence of Diviner's sage (Salvia divinorum).</title>
        <authorList>
            <person name="Ford S.A."/>
            <person name="Ro D.-K."/>
            <person name="Ness R.W."/>
            <person name="Phillips M.A."/>
        </authorList>
    </citation>
    <scope>NUCLEOTIDE SEQUENCE [LARGE SCALE GENOMIC DNA]</scope>
    <source>
        <strain evidence="3">SAF-2024a</strain>
        <tissue evidence="3">Leaf</tissue>
    </source>
</reference>
<feature type="compositionally biased region" description="Basic and acidic residues" evidence="2">
    <location>
        <begin position="14"/>
        <end position="27"/>
    </location>
</feature>